<proteinExistence type="predicted"/>
<dbReference type="AlphaFoldDB" id="A0A1V6SIC8"/>
<sequence length="334" mass="38764">MPESVPFNDDVSILSTSYMPAAFRDEHYTLYKPTADILHFLQKDLSVERLNRIHKYLWLAGRPMPPRPLNYQTATSRDIVPDERIDMHLVWEHSRRIHLKPIPRYLLNYQFWVYHLICAKTCPCLSRPEYRGTMRGDGICQKKKLYEYSLGFLLSYIALIQCESDFVIAQDHHLLPENVTWEDWHKLVQQLLDNGAANPRNINARYLFGELRLSRLNKICAFRYGSILRGYQFTFQTYGELFRDYLAPLAATTIYVALVLTAMQVGLATTRLGDNLAFQRASYGFTVFSILGPLIAVLLVGLIGLFQFISNLVVTLRFKRERSAHYKLLSSQGW</sequence>
<dbReference type="Proteomes" id="UP000191342">
    <property type="component" value="Unassembled WGS sequence"/>
</dbReference>
<evidence type="ECO:0000256" key="1">
    <source>
        <dbReference type="SAM" id="Phobius"/>
    </source>
</evidence>
<dbReference type="PANTHER" id="PTHR34414:SF1">
    <property type="entry name" value="SUBTILISIN-LIKE SERINE PROTEASE"/>
    <property type="match status" value="1"/>
</dbReference>
<protein>
    <recommendedName>
        <fullName evidence="4">Subtilisin-like serine protease</fullName>
    </recommendedName>
</protein>
<evidence type="ECO:0000313" key="2">
    <source>
        <dbReference type="EMBL" id="OQE13648.1"/>
    </source>
</evidence>
<keyword evidence="1" id="KW-1133">Transmembrane helix</keyword>
<dbReference type="Pfam" id="PF20246">
    <property type="entry name" value="DUF6601"/>
    <property type="match status" value="1"/>
</dbReference>
<comment type="caution">
    <text evidence="2">The sequence shown here is derived from an EMBL/GenBank/DDBJ whole genome shotgun (WGS) entry which is preliminary data.</text>
</comment>
<evidence type="ECO:0008006" key="4">
    <source>
        <dbReference type="Google" id="ProtNLM"/>
    </source>
</evidence>
<feature type="transmembrane region" description="Helical" evidence="1">
    <location>
        <begin position="245"/>
        <end position="267"/>
    </location>
</feature>
<evidence type="ECO:0000313" key="3">
    <source>
        <dbReference type="Proteomes" id="UP000191342"/>
    </source>
</evidence>
<dbReference type="EMBL" id="MLQL01000045">
    <property type="protein sequence ID" value="OQE13648.1"/>
    <property type="molecule type" value="Genomic_DNA"/>
</dbReference>
<accession>A0A1V6SIC8</accession>
<dbReference type="STRING" id="254877.A0A1V6SIC8"/>
<reference evidence="3" key="1">
    <citation type="journal article" date="2017" name="Nat. Microbiol.">
        <title>Global analysis of biosynthetic gene clusters reveals vast potential of secondary metabolite production in Penicillium species.</title>
        <authorList>
            <person name="Nielsen J.C."/>
            <person name="Grijseels S."/>
            <person name="Prigent S."/>
            <person name="Ji B."/>
            <person name="Dainat J."/>
            <person name="Nielsen K.F."/>
            <person name="Frisvad J.C."/>
            <person name="Workman M."/>
            <person name="Nielsen J."/>
        </authorList>
    </citation>
    <scope>NUCLEOTIDE SEQUENCE [LARGE SCALE GENOMIC DNA]</scope>
    <source>
        <strain evidence="3">IBT 14082</strain>
    </source>
</reference>
<dbReference type="InterPro" id="IPR046536">
    <property type="entry name" value="DUF6601"/>
</dbReference>
<feature type="transmembrane region" description="Helical" evidence="1">
    <location>
        <begin position="287"/>
        <end position="314"/>
    </location>
</feature>
<organism evidence="2 3">
    <name type="scientific">Penicillium flavigenum</name>
    <dbReference type="NCBI Taxonomy" id="254877"/>
    <lineage>
        <taxon>Eukaryota</taxon>
        <taxon>Fungi</taxon>
        <taxon>Dikarya</taxon>
        <taxon>Ascomycota</taxon>
        <taxon>Pezizomycotina</taxon>
        <taxon>Eurotiomycetes</taxon>
        <taxon>Eurotiomycetidae</taxon>
        <taxon>Eurotiales</taxon>
        <taxon>Aspergillaceae</taxon>
        <taxon>Penicillium</taxon>
    </lineage>
</organism>
<dbReference type="PANTHER" id="PTHR34414">
    <property type="entry name" value="HET DOMAIN-CONTAINING PROTEIN-RELATED"/>
    <property type="match status" value="1"/>
</dbReference>
<keyword evidence="1" id="KW-0812">Transmembrane</keyword>
<keyword evidence="3" id="KW-1185">Reference proteome</keyword>
<dbReference type="OrthoDB" id="5086500at2759"/>
<gene>
    <name evidence="2" type="ORF">PENFLA_c045G00883</name>
</gene>
<keyword evidence="1" id="KW-0472">Membrane</keyword>
<name>A0A1V6SIC8_9EURO</name>